<dbReference type="Gene3D" id="1.20.144.10">
    <property type="entry name" value="Phosphatidic acid phosphatase type 2/haloperoxidase"/>
    <property type="match status" value="1"/>
</dbReference>
<feature type="transmembrane region" description="Helical" evidence="1">
    <location>
        <begin position="21"/>
        <end position="43"/>
    </location>
</feature>
<feature type="transmembrane region" description="Helical" evidence="1">
    <location>
        <begin position="75"/>
        <end position="93"/>
    </location>
</feature>
<keyword evidence="1" id="KW-1133">Transmembrane helix</keyword>
<keyword evidence="4" id="KW-1185">Reference proteome</keyword>
<evidence type="ECO:0000313" key="3">
    <source>
        <dbReference type="EMBL" id="ROO87511.1"/>
    </source>
</evidence>
<dbReference type="AlphaFoldDB" id="A0A3N1D1X2"/>
<feature type="transmembrane region" description="Helical" evidence="1">
    <location>
        <begin position="168"/>
        <end position="188"/>
    </location>
</feature>
<organism evidence="3 4">
    <name type="scientific">Actinocorallia herbida</name>
    <dbReference type="NCBI Taxonomy" id="58109"/>
    <lineage>
        <taxon>Bacteria</taxon>
        <taxon>Bacillati</taxon>
        <taxon>Actinomycetota</taxon>
        <taxon>Actinomycetes</taxon>
        <taxon>Streptosporangiales</taxon>
        <taxon>Thermomonosporaceae</taxon>
        <taxon>Actinocorallia</taxon>
    </lineage>
</organism>
<dbReference type="InterPro" id="IPR036938">
    <property type="entry name" value="PAP2/HPO_sf"/>
</dbReference>
<evidence type="ECO:0000256" key="1">
    <source>
        <dbReference type="SAM" id="Phobius"/>
    </source>
</evidence>
<feature type="transmembrane region" description="Helical" evidence="1">
    <location>
        <begin position="100"/>
        <end position="122"/>
    </location>
</feature>
<comment type="caution">
    <text evidence="3">The sequence shown here is derived from an EMBL/GenBank/DDBJ whole genome shotgun (WGS) entry which is preliminary data.</text>
</comment>
<feature type="transmembrane region" description="Helical" evidence="1">
    <location>
        <begin position="142"/>
        <end position="161"/>
    </location>
</feature>
<dbReference type="SMART" id="SM00014">
    <property type="entry name" value="acidPPc"/>
    <property type="match status" value="1"/>
</dbReference>
<reference evidence="3 4" key="1">
    <citation type="submission" date="2018-11" db="EMBL/GenBank/DDBJ databases">
        <title>Sequencing the genomes of 1000 actinobacteria strains.</title>
        <authorList>
            <person name="Klenk H.-P."/>
        </authorList>
    </citation>
    <scope>NUCLEOTIDE SEQUENCE [LARGE SCALE GENOMIC DNA]</scope>
    <source>
        <strain evidence="3 4">DSM 44254</strain>
    </source>
</reference>
<name>A0A3N1D1X2_9ACTN</name>
<dbReference type="EMBL" id="RJKE01000001">
    <property type="protein sequence ID" value="ROO87511.1"/>
    <property type="molecule type" value="Genomic_DNA"/>
</dbReference>
<gene>
    <name evidence="3" type="ORF">EDD29_5119</name>
</gene>
<protein>
    <submittedName>
        <fullName evidence="3">Membrane-associated phospholipid phosphatase</fullName>
    </submittedName>
</protein>
<sequence length="229" mass="24276">MTRAASLSRCLSLQRTRRVGLGPLPALALVLLVLTTVDVLLFGGRHAGDQSVFSDGLPARTGIGHTVWRTVVMGGQYWLIGTAAALATAWAAWRARSVRLLVCGGLWLVATELIIRTMQLALGRTPPLDGVDELFSGAASFPSGHAANAAACLTFIPAILAASRRLQVVAHGWALLVAVAVVTLGYHWPTDAVAGWSLGIVLAWLGLRIVFRVERPRPAVRPVRPPSSG</sequence>
<dbReference type="RefSeq" id="WP_123666791.1">
    <property type="nucleotide sequence ID" value="NZ_RJKE01000001.1"/>
</dbReference>
<dbReference type="OrthoDB" id="5289372at2"/>
<dbReference type="Pfam" id="PF01569">
    <property type="entry name" value="PAP2"/>
    <property type="match status" value="1"/>
</dbReference>
<keyword evidence="1" id="KW-0472">Membrane</keyword>
<feature type="domain" description="Phosphatidic acid phosphatase type 2/haloperoxidase" evidence="2">
    <location>
        <begin position="101"/>
        <end position="207"/>
    </location>
</feature>
<evidence type="ECO:0000313" key="4">
    <source>
        <dbReference type="Proteomes" id="UP000272400"/>
    </source>
</evidence>
<dbReference type="Proteomes" id="UP000272400">
    <property type="component" value="Unassembled WGS sequence"/>
</dbReference>
<keyword evidence="1" id="KW-0812">Transmembrane</keyword>
<evidence type="ECO:0000259" key="2">
    <source>
        <dbReference type="SMART" id="SM00014"/>
    </source>
</evidence>
<feature type="transmembrane region" description="Helical" evidence="1">
    <location>
        <begin position="194"/>
        <end position="211"/>
    </location>
</feature>
<proteinExistence type="predicted"/>
<accession>A0A3N1D1X2</accession>
<dbReference type="SUPFAM" id="SSF48317">
    <property type="entry name" value="Acid phosphatase/Vanadium-dependent haloperoxidase"/>
    <property type="match status" value="1"/>
</dbReference>
<dbReference type="InterPro" id="IPR000326">
    <property type="entry name" value="PAP2/HPO"/>
</dbReference>